<proteinExistence type="predicted"/>
<keyword evidence="2" id="KW-1185">Reference proteome</keyword>
<dbReference type="RefSeq" id="WP_082216222.1">
    <property type="nucleotide sequence ID" value="NZ_FUZA01000005.1"/>
</dbReference>
<dbReference type="STRING" id="651661.SAMN05660293_03695"/>
<reference evidence="2" key="1">
    <citation type="submission" date="2017-02" db="EMBL/GenBank/DDBJ databases">
        <authorList>
            <person name="Varghese N."/>
            <person name="Submissions S."/>
        </authorList>
    </citation>
    <scope>NUCLEOTIDE SEQUENCE [LARGE SCALE GENOMIC DNA]</scope>
    <source>
        <strain evidence="2">DSM 22270</strain>
    </source>
</reference>
<evidence type="ECO:0000313" key="1">
    <source>
        <dbReference type="EMBL" id="SKC03747.1"/>
    </source>
</evidence>
<accession>A0A1T5G5X3</accession>
<gene>
    <name evidence="1" type="ORF">SAMN05660293_03695</name>
</gene>
<dbReference type="EMBL" id="FUZA01000005">
    <property type="protein sequence ID" value="SKC03747.1"/>
    <property type="molecule type" value="Genomic_DNA"/>
</dbReference>
<sequence length="79" mass="8691">MTAALCRHFGLVNIEVAEDIASETFPKASEYWAVNGVPENPTARLYTVAKKALSLIKSNIQKSALLKEITRLSQMINNA</sequence>
<evidence type="ECO:0000313" key="2">
    <source>
        <dbReference type="Proteomes" id="UP000190897"/>
    </source>
</evidence>
<dbReference type="AlphaFoldDB" id="A0A1T5G5X3"/>
<organism evidence="1 2">
    <name type="scientific">Dyadobacter psychrophilus</name>
    <dbReference type="NCBI Taxonomy" id="651661"/>
    <lineage>
        <taxon>Bacteria</taxon>
        <taxon>Pseudomonadati</taxon>
        <taxon>Bacteroidota</taxon>
        <taxon>Cytophagia</taxon>
        <taxon>Cytophagales</taxon>
        <taxon>Spirosomataceae</taxon>
        <taxon>Dyadobacter</taxon>
    </lineage>
</organism>
<protein>
    <submittedName>
        <fullName evidence="1">RNA polymerase sigma-70 factor, ECF subfamily</fullName>
    </submittedName>
</protein>
<name>A0A1T5G5X3_9BACT</name>
<dbReference type="Proteomes" id="UP000190897">
    <property type="component" value="Unassembled WGS sequence"/>
</dbReference>